<evidence type="ECO:0000256" key="4">
    <source>
        <dbReference type="SAM" id="MobiDB-lite"/>
    </source>
</evidence>
<dbReference type="InterPro" id="IPR013887">
    <property type="entry name" value="UPF0592"/>
</dbReference>
<keyword evidence="5" id="KW-1133">Transmembrane helix</keyword>
<gene>
    <name evidence="7" type="ORF">THRCLA_01571</name>
</gene>
<feature type="transmembrane region" description="Helical" evidence="5">
    <location>
        <begin position="1590"/>
        <end position="1607"/>
    </location>
</feature>
<feature type="compositionally biased region" description="Basic and acidic residues" evidence="4">
    <location>
        <begin position="1855"/>
        <end position="1865"/>
    </location>
</feature>
<dbReference type="PANTHER" id="PTHR24347">
    <property type="entry name" value="SERINE/THREONINE-PROTEIN KINASE"/>
    <property type="match status" value="1"/>
</dbReference>
<feature type="transmembrane region" description="Helical" evidence="5">
    <location>
        <begin position="1226"/>
        <end position="1252"/>
    </location>
</feature>
<keyword evidence="8" id="KW-1185">Reference proteome</keyword>
<reference evidence="7 8" key="1">
    <citation type="journal article" date="2014" name="Genome Biol. Evol.">
        <title>The secreted proteins of Achlya hypogyna and Thraustotheca clavata identify the ancestral oomycete secretome and reveal gene acquisitions by horizontal gene transfer.</title>
        <authorList>
            <person name="Misner I."/>
            <person name="Blouin N."/>
            <person name="Leonard G."/>
            <person name="Richards T.A."/>
            <person name="Lane C.E."/>
        </authorList>
    </citation>
    <scope>NUCLEOTIDE SEQUENCE [LARGE SCALE GENOMIC DNA]</scope>
    <source>
        <strain evidence="7 8">ATCC 34112</strain>
    </source>
</reference>
<keyword evidence="7" id="KW-0418">Kinase</keyword>
<dbReference type="Pfam" id="PF08578">
    <property type="entry name" value="DUF1765"/>
    <property type="match status" value="1"/>
</dbReference>
<dbReference type="SMART" id="SM00220">
    <property type="entry name" value="S_TKc"/>
    <property type="match status" value="1"/>
</dbReference>
<feature type="compositionally biased region" description="Low complexity" evidence="4">
    <location>
        <begin position="1922"/>
        <end position="1933"/>
    </location>
</feature>
<dbReference type="STRING" id="74557.A0A1W0A832"/>
<feature type="transmembrane region" description="Helical" evidence="5">
    <location>
        <begin position="1338"/>
        <end position="1359"/>
    </location>
</feature>
<organism evidence="7 8">
    <name type="scientific">Thraustotheca clavata</name>
    <dbReference type="NCBI Taxonomy" id="74557"/>
    <lineage>
        <taxon>Eukaryota</taxon>
        <taxon>Sar</taxon>
        <taxon>Stramenopiles</taxon>
        <taxon>Oomycota</taxon>
        <taxon>Saprolegniomycetes</taxon>
        <taxon>Saprolegniales</taxon>
        <taxon>Achlyaceae</taxon>
        <taxon>Thraustotheca</taxon>
    </lineage>
</organism>
<feature type="compositionally biased region" description="Polar residues" evidence="4">
    <location>
        <begin position="1890"/>
        <end position="1914"/>
    </location>
</feature>
<sequence>MGQVMGWCLGDADGSDKMLQSAGADPVETRKMDAGEIYRSRPKAILSSGPLYAVGAFETKYRLLSVIGNGSTSICHMCEDKASGKKYACKIIDKRAIQSKSDDLLEQFQVEIQVLQSLSHPNIIHMEDVYQTDNKICMVTEYMAGGELFDYIVNKGTLSEVEASCLVRKITSAVAYMHACGVVHRDLKPENLLLTSKSPNAEVKIIDFGLAKLLHDNQTRSFLGTRGYLAPEMLRRQSYNKSVDVWALGVIVYVLLCGCLPFNDDGSKINSEKAARAKFGLRFPRWAKDLSDSAKDLLQHLLEVDSEKRYTAEQACLHPWVTGQRTPNKYLESPKHIPSIRRRKQEAEDQHSKDVSGWDFEKKMSALLDLQDVLEAPCFNYCDWGDLLPSKRKGLNLLSLQQGQDALLDLWAFFLEFCDVVPARSGARALLLRLAGCMCRRLEFTPHASLNNVPLEFSANGKQRYLALLQSSMQLCANKLGKSRILTQDHAYFASHVFTAAFYRFPKHIGQPILKTIAQYAVKLDAIPGHKKDTTPVKWPDNYDTLWTCTDDDSVLSEADRIACICASYQVYQTVDRNQSISTPSVQQTTMATLQAALLHNIVKSSIDEELAFIKACPQLYNAQAEEIQLWHDSPIESTIIEATVVPFLERLEVPTRDSILCVVFLSTFIEDSIVMMSKLTDRIVWQCIPGYPVILHTFVQVFRKVCARRKPPPTFPLPSPPRGQSQQDPWAAYWATNELEQVYDGISDFLSNGVLLNVFVQIILESTNMYDPQSVDYAFNILQQILESAAYATTDSSQEFRGVLPRSFDMSYYLQALRKALASSHFQILLKVLAFIYATADLFEFKRRRQLVSEVLLHEHFFVLFLHWNEEVRRMFAHLLVYKLFTSHRFDLPLVSDRVLLANSPFFRASNTPAQSWLSQLLSPPKGKLTPLPDHGGALERLIIWDTTATLKQARERKQDKLFRDSLLDEELMLDLSMTSKLDALLKMIAEQVQNPSDASYFPQHLQVYAKKAVSQYVGLLWGYYQAAFDEPSQPPEAPELEFTMKPPSINTDVPPTQGERLSPTQRAAAVLGEAASFIRAGASEITEATIGALKSGNIVGEDEHEPGSPSLLEMGKGVWRHLSKYNRESTGATEDDEDDGNEYYSDQEEEEWEEILEMPIEKILSDYKDKPWSEAPARFLRKMEVQDMFLLPIPWQTKVYILFSGPFVNSISVIAEWAMAGGVIFTYFLLVVFGSMIYFSALLSGTLAMAEKLPWRAKFQFEYKAYRMFLHLEVEEALQYRVRAPRILELVASGEVTREVRERKNKLMSTLVSTEIDGVRANIDGSIKYTDQCAKISFGSVIVAALLYILAAGDQFIRTGLDFTIMNTKTFDALAIILPYLLNEELSVMLSRITLVISWFAIFRHENPIVHYFEKTFMAGDKDASGRTEFVNDAEKMCKNIGVGAIDMSSAASLLTAVWTINFLFQSYYVDTKGSGGEPGPKGLADTMFWAMVFYSFVLITLSYLPFSSWVGGLPAKDEKYQAMLASCQSFLLMDRLSVLQRQISDAVRLERKTRPGNSSRRLVSSDEKRLVKQLRGEIIKHLDKQTFVSYVLYSISLGVISLGASEHDDKINQNTVNKIRQLRTRAKYTWCSKLLIPIEKFEEAEVEMDVIIHESEKARALEEEEKRDEEAMRQGEGGGLIGSDNEGDVIKTFYEFQVLDSQVQHAFMDKGVTELSNIIDNPLVRDSQVYWNHARNQIVLGVELKVMERASAKLVHDRTVFASIYFVAINVKTDGHDRFEIGHGGLYIKSDILERSEVRLEDSDVIYKKVPGRARSRFMNRCFLARTDLHESNYHPEVVFNGALPGKGTYMRRRDSVGESHSRTGTSSHLAGDRYNSARISSAAKLFSTQDRTGSQKSEAPSNTSRTNSNALKVDNDRTATATSLSAADSRNSSMRSLPTQSQS</sequence>
<keyword evidence="5" id="KW-0812">Transmembrane</keyword>
<dbReference type="PROSITE" id="PS00107">
    <property type="entry name" value="PROTEIN_KINASE_ATP"/>
    <property type="match status" value="1"/>
</dbReference>
<feature type="compositionally biased region" description="Polar residues" evidence="4">
    <location>
        <begin position="1934"/>
        <end position="1947"/>
    </location>
</feature>
<dbReference type="EMBL" id="JNBS01000349">
    <property type="protein sequence ID" value="OQS06388.1"/>
    <property type="molecule type" value="Genomic_DNA"/>
</dbReference>
<dbReference type="Gene3D" id="1.10.510.10">
    <property type="entry name" value="Transferase(Phosphotransferase) domain 1"/>
    <property type="match status" value="1"/>
</dbReference>
<dbReference type="GO" id="GO:0005524">
    <property type="term" value="F:ATP binding"/>
    <property type="evidence" value="ECO:0007669"/>
    <property type="project" value="UniProtKB-UniRule"/>
</dbReference>
<evidence type="ECO:0000256" key="1">
    <source>
        <dbReference type="ARBA" id="ARBA00022741"/>
    </source>
</evidence>
<dbReference type="InterPro" id="IPR017441">
    <property type="entry name" value="Protein_kinase_ATP_BS"/>
</dbReference>
<keyword evidence="1 3" id="KW-0547">Nucleotide-binding</keyword>
<keyword evidence="2 3" id="KW-0067">ATP-binding</keyword>
<keyword evidence="7" id="KW-0808">Transferase</keyword>
<feature type="region of interest" description="Disordered" evidence="4">
    <location>
        <begin position="1664"/>
        <end position="1684"/>
    </location>
</feature>
<comment type="caution">
    <text evidence="7">The sequence shown here is derived from an EMBL/GenBank/DDBJ whole genome shotgun (WGS) entry which is preliminary data.</text>
</comment>
<dbReference type="FunFam" id="1.10.510.10:FF:000571">
    <property type="entry name" value="Maternal embryonic leucine zipper kinase"/>
    <property type="match status" value="1"/>
</dbReference>
<feature type="transmembrane region" description="Helical" evidence="5">
    <location>
        <begin position="1447"/>
        <end position="1470"/>
    </location>
</feature>
<evidence type="ECO:0000256" key="5">
    <source>
        <dbReference type="SAM" id="Phobius"/>
    </source>
</evidence>
<dbReference type="CDD" id="cd05117">
    <property type="entry name" value="STKc_CAMK"/>
    <property type="match status" value="1"/>
</dbReference>
<dbReference type="InterPro" id="IPR008271">
    <property type="entry name" value="Ser/Thr_kinase_AS"/>
</dbReference>
<feature type="transmembrane region" description="Helical" evidence="5">
    <location>
        <begin position="1490"/>
        <end position="1509"/>
    </location>
</feature>
<dbReference type="SUPFAM" id="SSF56112">
    <property type="entry name" value="Protein kinase-like (PK-like)"/>
    <property type="match status" value="1"/>
</dbReference>
<protein>
    <submittedName>
        <fullName evidence="7">Kinase</fullName>
    </submittedName>
</protein>
<keyword evidence="5" id="KW-0472">Membrane</keyword>
<dbReference type="InterPro" id="IPR000719">
    <property type="entry name" value="Prot_kinase_dom"/>
</dbReference>
<evidence type="ECO:0000259" key="6">
    <source>
        <dbReference type="PROSITE" id="PS50011"/>
    </source>
</evidence>
<feature type="region of interest" description="Disordered" evidence="4">
    <location>
        <begin position="1854"/>
        <end position="1947"/>
    </location>
</feature>
<accession>A0A1W0A832</accession>
<dbReference type="Proteomes" id="UP000243217">
    <property type="component" value="Unassembled WGS sequence"/>
</dbReference>
<evidence type="ECO:0000256" key="2">
    <source>
        <dbReference type="ARBA" id="ARBA00022840"/>
    </source>
</evidence>
<proteinExistence type="predicted"/>
<dbReference type="PROSITE" id="PS50011">
    <property type="entry name" value="PROTEIN_KINASE_DOM"/>
    <property type="match status" value="1"/>
</dbReference>
<evidence type="ECO:0000256" key="3">
    <source>
        <dbReference type="PROSITE-ProRule" id="PRU10141"/>
    </source>
</evidence>
<evidence type="ECO:0000313" key="7">
    <source>
        <dbReference type="EMBL" id="OQS06388.1"/>
    </source>
</evidence>
<dbReference type="PROSITE" id="PS00108">
    <property type="entry name" value="PROTEIN_KINASE_ST"/>
    <property type="match status" value="1"/>
</dbReference>
<evidence type="ECO:0000313" key="8">
    <source>
        <dbReference type="Proteomes" id="UP000243217"/>
    </source>
</evidence>
<dbReference type="OrthoDB" id="65975at2759"/>
<dbReference type="Pfam" id="PF00069">
    <property type="entry name" value="Pkinase"/>
    <property type="match status" value="1"/>
</dbReference>
<dbReference type="InterPro" id="IPR011009">
    <property type="entry name" value="Kinase-like_dom_sf"/>
</dbReference>
<name>A0A1W0A832_9STRA</name>
<feature type="domain" description="Protein kinase" evidence="6">
    <location>
        <begin position="61"/>
        <end position="321"/>
    </location>
</feature>
<feature type="binding site" evidence="3">
    <location>
        <position position="90"/>
    </location>
    <ligand>
        <name>ATP</name>
        <dbReference type="ChEBI" id="CHEBI:30616"/>
    </ligand>
</feature>
<dbReference type="GO" id="GO:0004672">
    <property type="term" value="F:protein kinase activity"/>
    <property type="evidence" value="ECO:0007669"/>
    <property type="project" value="InterPro"/>
</dbReference>